<reference key="2">
    <citation type="submission" date="2011-05" db="EMBL/GenBank/DDBJ databases">
        <title>The Genome Sequence of Magnaporthe oryzae 70-15.</title>
        <authorList>
            <consortium name="The Broad Institute Genome Sequencing Platform"/>
            <person name="Ma L.-J."/>
            <person name="Dead R."/>
            <person name="Young S.K."/>
            <person name="Zeng Q."/>
            <person name="Gargeya S."/>
            <person name="Fitzgerald M."/>
            <person name="Haas B."/>
            <person name="Abouelleil A."/>
            <person name="Alvarado L."/>
            <person name="Arachchi H.M."/>
            <person name="Berlin A."/>
            <person name="Brown A."/>
            <person name="Chapman S.B."/>
            <person name="Chen Z."/>
            <person name="Dunbar C."/>
            <person name="Freedman E."/>
            <person name="Gearin G."/>
            <person name="Gellesch M."/>
            <person name="Goldberg J."/>
            <person name="Griggs A."/>
            <person name="Gujja S."/>
            <person name="Heiman D."/>
            <person name="Howarth C."/>
            <person name="Larson L."/>
            <person name="Lui A."/>
            <person name="MacDonald P.J.P."/>
            <person name="Mehta T."/>
            <person name="Montmayeur A."/>
            <person name="Murphy C."/>
            <person name="Neiman D."/>
            <person name="Pearson M."/>
            <person name="Priest M."/>
            <person name="Roberts A."/>
            <person name="Saif S."/>
            <person name="Shea T."/>
            <person name="Shenoy N."/>
            <person name="Sisk P."/>
            <person name="Stolte C."/>
            <person name="Sykes S."/>
            <person name="Yandava C."/>
            <person name="Wortman J."/>
            <person name="Nusbaum C."/>
            <person name="Birren B."/>
        </authorList>
    </citation>
    <scope>NUCLEOTIDE SEQUENCE</scope>
    <source>
        <strain>70-15</strain>
    </source>
</reference>
<sequence length="72" mass="8303">MARLQRVGAMEIGLGPRMQLVLSHDYITFMGDLLAARTYPNFDAGTYLFWRTKIKNHISGLEKMEPQGFVLW</sequence>
<dbReference type="GeneID" id="12985081"/>
<dbReference type="HOGENOM" id="CLU_2722702_0_0_1"/>
<keyword evidence="2" id="KW-1185">Reference proteome</keyword>
<gene>
    <name evidence="1" type="ORF">MGG_17518</name>
</gene>
<dbReference type="VEuPathDB" id="FungiDB:MGG_17518"/>
<dbReference type="KEGG" id="mgr:MGG_17518"/>
<evidence type="ECO:0000313" key="1">
    <source>
        <dbReference type="EMBL" id="EHA49356.1"/>
    </source>
</evidence>
<dbReference type="InParanoid" id="G4NDX4"/>
<evidence type="ECO:0000313" key="2">
    <source>
        <dbReference type="Proteomes" id="UP000009058"/>
    </source>
</evidence>
<dbReference type="EMBL" id="CM001235">
    <property type="protein sequence ID" value="EHA49356.1"/>
    <property type="molecule type" value="Genomic_DNA"/>
</dbReference>
<dbReference type="AlphaFoldDB" id="G4NDX4"/>
<accession>G4NDX4</accession>
<reference evidence="1 2" key="1">
    <citation type="journal article" date="2005" name="Nature">
        <title>The genome sequence of the rice blast fungus Magnaporthe grisea.</title>
        <authorList>
            <person name="Dean R.A."/>
            <person name="Talbot N.J."/>
            <person name="Ebbole D.J."/>
            <person name="Farman M.L."/>
            <person name="Mitchell T.K."/>
            <person name="Orbach M.J."/>
            <person name="Thon M."/>
            <person name="Kulkarni R."/>
            <person name="Xu J.R."/>
            <person name="Pan H."/>
            <person name="Read N.D."/>
            <person name="Lee Y.H."/>
            <person name="Carbone I."/>
            <person name="Brown D."/>
            <person name="Oh Y.Y."/>
            <person name="Donofrio N."/>
            <person name="Jeong J.S."/>
            <person name="Soanes D.M."/>
            <person name="Djonovic S."/>
            <person name="Kolomiets E."/>
            <person name="Rehmeyer C."/>
            <person name="Li W."/>
            <person name="Harding M."/>
            <person name="Kim S."/>
            <person name="Lebrun M.H."/>
            <person name="Bohnert H."/>
            <person name="Coughlan S."/>
            <person name="Butler J."/>
            <person name="Calvo S."/>
            <person name="Ma L.J."/>
            <person name="Nicol R."/>
            <person name="Purcell S."/>
            <person name="Nusbaum C."/>
            <person name="Galagan J.E."/>
            <person name="Birren B.W."/>
        </authorList>
    </citation>
    <scope>NUCLEOTIDE SEQUENCE [LARGE SCALE GENOMIC DNA]</scope>
    <source>
        <strain evidence="2">70-15 / ATCC MYA-4617 / FGSC 8958</strain>
    </source>
</reference>
<protein>
    <submittedName>
        <fullName evidence="1">Uncharacterized protein</fullName>
    </submittedName>
</protein>
<dbReference type="RefSeq" id="XP_003718940.1">
    <property type="nucleotide sequence ID" value="XM_003718892.1"/>
</dbReference>
<proteinExistence type="predicted"/>
<dbReference type="Proteomes" id="UP000009058">
    <property type="component" value="Chromosome 5"/>
</dbReference>
<name>G4NDX4_PYRO7</name>
<organism evidence="1 2">
    <name type="scientific">Pyricularia oryzae (strain 70-15 / ATCC MYA-4617 / FGSC 8958)</name>
    <name type="common">Rice blast fungus</name>
    <name type="synonym">Magnaporthe oryzae</name>
    <dbReference type="NCBI Taxonomy" id="242507"/>
    <lineage>
        <taxon>Eukaryota</taxon>
        <taxon>Fungi</taxon>
        <taxon>Dikarya</taxon>
        <taxon>Ascomycota</taxon>
        <taxon>Pezizomycotina</taxon>
        <taxon>Sordariomycetes</taxon>
        <taxon>Sordariomycetidae</taxon>
        <taxon>Magnaporthales</taxon>
        <taxon>Pyriculariaceae</taxon>
        <taxon>Pyricularia</taxon>
    </lineage>
</organism>